<keyword evidence="8" id="KW-0472">Membrane</keyword>
<keyword evidence="9" id="KW-0564">Palmitate</keyword>
<evidence type="ECO:0000256" key="1">
    <source>
        <dbReference type="ARBA" id="ARBA00004459"/>
    </source>
</evidence>
<comment type="caution">
    <text evidence="13">The sequence shown here is derived from an EMBL/GenBank/DDBJ whole genome shotgun (WGS) entry which is preliminary data.</text>
</comment>
<evidence type="ECO:0000256" key="8">
    <source>
        <dbReference type="ARBA" id="ARBA00023136"/>
    </source>
</evidence>
<dbReference type="NCBIfam" id="TIGR00548">
    <property type="entry name" value="lolB"/>
    <property type="match status" value="1"/>
</dbReference>
<reference evidence="13" key="2">
    <citation type="submission" date="2023-01" db="EMBL/GenBank/DDBJ databases">
        <title>Draft genome sequence of Agaribacter marinus strain NBRC 110023.</title>
        <authorList>
            <person name="Sun Q."/>
            <person name="Mori K."/>
        </authorList>
    </citation>
    <scope>NUCLEOTIDE SEQUENCE</scope>
    <source>
        <strain evidence="13">NBRC 110023</strain>
    </source>
</reference>
<dbReference type="GO" id="GO:0015031">
    <property type="term" value="P:protein transport"/>
    <property type="evidence" value="ECO:0007669"/>
    <property type="project" value="UniProtKB-KW"/>
</dbReference>
<evidence type="ECO:0000256" key="3">
    <source>
        <dbReference type="ARBA" id="ARBA00011245"/>
    </source>
</evidence>
<evidence type="ECO:0000256" key="2">
    <source>
        <dbReference type="ARBA" id="ARBA00009696"/>
    </source>
</evidence>
<comment type="subunit">
    <text evidence="3">Monomer.</text>
</comment>
<name>A0AA37SVP1_9ALTE</name>
<dbReference type="Gene3D" id="2.50.20.10">
    <property type="entry name" value="Lipoprotein localisation LolA/LolB/LppX"/>
    <property type="match status" value="1"/>
</dbReference>
<keyword evidence="5" id="KW-0813">Transport</keyword>
<keyword evidence="7" id="KW-0653">Protein transport</keyword>
<evidence type="ECO:0000256" key="9">
    <source>
        <dbReference type="ARBA" id="ARBA00023139"/>
    </source>
</evidence>
<evidence type="ECO:0000256" key="12">
    <source>
        <dbReference type="ARBA" id="ARBA00023288"/>
    </source>
</evidence>
<evidence type="ECO:0000256" key="5">
    <source>
        <dbReference type="ARBA" id="ARBA00022448"/>
    </source>
</evidence>
<dbReference type="CDD" id="cd16326">
    <property type="entry name" value="LolB"/>
    <property type="match status" value="1"/>
</dbReference>
<evidence type="ECO:0000256" key="6">
    <source>
        <dbReference type="ARBA" id="ARBA00022729"/>
    </source>
</evidence>
<dbReference type="GO" id="GO:0009279">
    <property type="term" value="C:cell outer membrane"/>
    <property type="evidence" value="ECO:0007669"/>
    <property type="project" value="UniProtKB-SubCell"/>
</dbReference>
<evidence type="ECO:0000256" key="11">
    <source>
        <dbReference type="ARBA" id="ARBA00023237"/>
    </source>
</evidence>
<comment type="subcellular location">
    <subcellularLocation>
        <location evidence="1">Cell outer membrane</location>
        <topology evidence="1">Lipid-anchor</topology>
    </subcellularLocation>
</comment>
<keyword evidence="10" id="KW-0143">Chaperone</keyword>
<dbReference type="InterPro" id="IPR004565">
    <property type="entry name" value="OM_lipoprot_LolB"/>
</dbReference>
<evidence type="ECO:0000313" key="14">
    <source>
        <dbReference type="Proteomes" id="UP001156601"/>
    </source>
</evidence>
<evidence type="ECO:0000256" key="7">
    <source>
        <dbReference type="ARBA" id="ARBA00022927"/>
    </source>
</evidence>
<keyword evidence="11" id="KW-0998">Cell outer membrane</keyword>
<evidence type="ECO:0000256" key="4">
    <source>
        <dbReference type="ARBA" id="ARBA00016202"/>
    </source>
</evidence>
<keyword evidence="14" id="KW-1185">Reference proteome</keyword>
<keyword evidence="6" id="KW-0732">Signal</keyword>
<dbReference type="EMBL" id="BSOT01000005">
    <property type="protein sequence ID" value="GLR70393.1"/>
    <property type="molecule type" value="Genomic_DNA"/>
</dbReference>
<gene>
    <name evidence="13" type="primary">lolB</name>
    <name evidence="13" type="ORF">GCM10007852_13010</name>
</gene>
<proteinExistence type="inferred from homology"/>
<dbReference type="SUPFAM" id="SSF89392">
    <property type="entry name" value="Prokaryotic lipoproteins and lipoprotein localization factors"/>
    <property type="match status" value="1"/>
</dbReference>
<keyword evidence="12 13" id="KW-0449">Lipoprotein</keyword>
<accession>A0AA37SVP1</accession>
<comment type="similarity">
    <text evidence="2">Belongs to the LolB family.</text>
</comment>
<evidence type="ECO:0000256" key="10">
    <source>
        <dbReference type="ARBA" id="ARBA00023186"/>
    </source>
</evidence>
<dbReference type="Pfam" id="PF03550">
    <property type="entry name" value="LolB"/>
    <property type="match status" value="1"/>
</dbReference>
<organism evidence="13 14">
    <name type="scientific">Agaribacter marinus</name>
    <dbReference type="NCBI Taxonomy" id="1431249"/>
    <lineage>
        <taxon>Bacteria</taxon>
        <taxon>Pseudomonadati</taxon>
        <taxon>Pseudomonadota</taxon>
        <taxon>Gammaproteobacteria</taxon>
        <taxon>Alteromonadales</taxon>
        <taxon>Alteromonadaceae</taxon>
        <taxon>Agaribacter</taxon>
    </lineage>
</organism>
<reference evidence="13" key="1">
    <citation type="journal article" date="2014" name="Int. J. Syst. Evol. Microbiol.">
        <title>Complete genome sequence of Corynebacterium casei LMG S-19264T (=DSM 44701T), isolated from a smear-ripened cheese.</title>
        <authorList>
            <consortium name="US DOE Joint Genome Institute (JGI-PGF)"/>
            <person name="Walter F."/>
            <person name="Albersmeier A."/>
            <person name="Kalinowski J."/>
            <person name="Ruckert C."/>
        </authorList>
    </citation>
    <scope>NUCLEOTIDE SEQUENCE</scope>
    <source>
        <strain evidence="13">NBRC 110023</strain>
    </source>
</reference>
<sequence>MTNNTALRSLCILVCVWTLGACVSKPDLSQQSIVSNQQSLPAKWQLSGKLAVITPEERKSGYLSWQQENATYTMSLNTIVGSTVARLAYDGQIATLEADGKEWQDTSPNRLIVDITGWSIPVSSLAVWMSGQAQINDTISRYDNGLIKTLTPSCSGCEVWQISYGSYGEFALAQESLVLPSKLTLKNSIDGTRLIIRIDKWKG</sequence>
<dbReference type="Proteomes" id="UP001156601">
    <property type="component" value="Unassembled WGS sequence"/>
</dbReference>
<dbReference type="InterPro" id="IPR029046">
    <property type="entry name" value="LolA/LolB/LppX"/>
</dbReference>
<dbReference type="RefSeq" id="WP_284216692.1">
    <property type="nucleotide sequence ID" value="NZ_BSOT01000005.1"/>
</dbReference>
<protein>
    <recommendedName>
        <fullName evidence="4">Outer-membrane lipoprotein LolB</fullName>
    </recommendedName>
</protein>
<evidence type="ECO:0000313" key="13">
    <source>
        <dbReference type="EMBL" id="GLR70393.1"/>
    </source>
</evidence>
<dbReference type="AlphaFoldDB" id="A0AA37SVP1"/>